<dbReference type="InterPro" id="IPR010273">
    <property type="entry name" value="DUF881"/>
</dbReference>
<dbReference type="Pfam" id="PF05949">
    <property type="entry name" value="DUF881"/>
    <property type="match status" value="1"/>
</dbReference>
<dbReference type="PANTHER" id="PTHR37313">
    <property type="entry name" value="UPF0749 PROTEIN RV1825"/>
    <property type="match status" value="1"/>
</dbReference>
<feature type="region of interest" description="Disordered" evidence="2">
    <location>
        <begin position="274"/>
        <end position="320"/>
    </location>
</feature>
<feature type="compositionally biased region" description="Pro residues" evidence="2">
    <location>
        <begin position="281"/>
        <end position="291"/>
    </location>
</feature>
<gene>
    <name evidence="3" type="ORF">JOF53_001866</name>
</gene>
<sequence>MSEIPATSEAKELGILGQLLGDHLDAGYDAAHRRRDGQPPKRGPAHRAWLVGGALVAGLLLGVAASDASQRAPGADQARRSLADDVAQARSVTDGLSRQADELAKAVETAREKALQGNTSGRGELDRLTALNEAAGAVAVRGPGLALTVRDPVDRGQDQRGEHAQTVLDRDLQVLVNALWGSGAEAIAVGGVRLQPRATIRQAGGAMLVDNRPITQPYVLEAIGEPTEMRAALLATEAYRRFLGFAADYGTVFLVEQRGELTLPAAIIGEADKARIITPSGTPPTSTPPTSTPQTSAPRTTTGRKPPTTTTSSSTPGGKR</sequence>
<evidence type="ECO:0000256" key="2">
    <source>
        <dbReference type="SAM" id="MobiDB-lite"/>
    </source>
</evidence>
<keyword evidence="4" id="KW-1185">Reference proteome</keyword>
<dbReference type="RefSeq" id="WP_209706634.1">
    <property type="nucleotide sequence ID" value="NZ_JAGIOO010000001.1"/>
</dbReference>
<comment type="similarity">
    <text evidence="1">Belongs to the UPF0749 family.</text>
</comment>
<dbReference type="Gene3D" id="3.30.70.1880">
    <property type="entry name" value="Protein of unknown function DUF881"/>
    <property type="match status" value="1"/>
</dbReference>
<proteinExistence type="inferred from homology"/>
<evidence type="ECO:0000256" key="1">
    <source>
        <dbReference type="ARBA" id="ARBA00009108"/>
    </source>
</evidence>
<accession>A0ABS5A8T5</accession>
<reference evidence="3 4" key="1">
    <citation type="submission" date="2021-03" db="EMBL/GenBank/DDBJ databases">
        <title>Sequencing the genomes of 1000 actinobacteria strains.</title>
        <authorList>
            <person name="Klenk H.-P."/>
        </authorList>
    </citation>
    <scope>NUCLEOTIDE SEQUENCE [LARGE SCALE GENOMIC DNA]</scope>
    <source>
        <strain evidence="3 4">DSM 44580</strain>
    </source>
</reference>
<feature type="compositionally biased region" description="Low complexity" evidence="2">
    <location>
        <begin position="292"/>
        <end position="320"/>
    </location>
</feature>
<evidence type="ECO:0000313" key="4">
    <source>
        <dbReference type="Proteomes" id="UP001519363"/>
    </source>
</evidence>
<name>A0ABS5A8T5_9PSEU</name>
<evidence type="ECO:0000313" key="3">
    <source>
        <dbReference type="EMBL" id="MBP2472994.1"/>
    </source>
</evidence>
<dbReference type="EMBL" id="JAGIOO010000001">
    <property type="protein sequence ID" value="MBP2472994.1"/>
    <property type="molecule type" value="Genomic_DNA"/>
</dbReference>
<comment type="caution">
    <text evidence="3">The sequence shown here is derived from an EMBL/GenBank/DDBJ whole genome shotgun (WGS) entry which is preliminary data.</text>
</comment>
<protein>
    <submittedName>
        <fullName evidence="3">Uncharacterized protein YlxW (UPF0749 family)</fullName>
    </submittedName>
</protein>
<organism evidence="3 4">
    <name type="scientific">Crossiella equi</name>
    <dbReference type="NCBI Taxonomy" id="130796"/>
    <lineage>
        <taxon>Bacteria</taxon>
        <taxon>Bacillati</taxon>
        <taxon>Actinomycetota</taxon>
        <taxon>Actinomycetes</taxon>
        <taxon>Pseudonocardiales</taxon>
        <taxon>Pseudonocardiaceae</taxon>
        <taxon>Crossiella</taxon>
    </lineage>
</organism>
<dbReference type="Proteomes" id="UP001519363">
    <property type="component" value="Unassembled WGS sequence"/>
</dbReference>
<dbReference type="PANTHER" id="PTHR37313:SF1">
    <property type="entry name" value="UPF0749 PROTEIN RV1823"/>
    <property type="match status" value="1"/>
</dbReference>